<sequence>MNDESSNDEVKTRAASPWLGWTLGLLAVPVLYFLTLPAVVDYAVSHPAVDDSALMKWYFKPYSWIHEWPLTQRYHTWYLKTTGLPTPYDPVP</sequence>
<gene>
    <name evidence="2" type="ORF">DES53_104365</name>
</gene>
<keyword evidence="1" id="KW-0812">Transmembrane</keyword>
<keyword evidence="1" id="KW-0472">Membrane</keyword>
<evidence type="ECO:0000256" key="1">
    <source>
        <dbReference type="SAM" id="Phobius"/>
    </source>
</evidence>
<feature type="transmembrane region" description="Helical" evidence="1">
    <location>
        <begin position="20"/>
        <end position="40"/>
    </location>
</feature>
<keyword evidence="1" id="KW-1133">Transmembrane helix</keyword>
<keyword evidence="3" id="KW-1185">Reference proteome</keyword>
<accession>A0A366HQR4</accession>
<evidence type="ECO:0000313" key="2">
    <source>
        <dbReference type="EMBL" id="RBP44544.1"/>
    </source>
</evidence>
<dbReference type="EMBL" id="QNRR01000004">
    <property type="protein sequence ID" value="RBP44544.1"/>
    <property type="molecule type" value="Genomic_DNA"/>
</dbReference>
<organism evidence="2 3">
    <name type="scientific">Roseimicrobium gellanilyticum</name>
    <dbReference type="NCBI Taxonomy" id="748857"/>
    <lineage>
        <taxon>Bacteria</taxon>
        <taxon>Pseudomonadati</taxon>
        <taxon>Verrucomicrobiota</taxon>
        <taxon>Verrucomicrobiia</taxon>
        <taxon>Verrucomicrobiales</taxon>
        <taxon>Verrucomicrobiaceae</taxon>
        <taxon>Roseimicrobium</taxon>
    </lineage>
</organism>
<dbReference type="Proteomes" id="UP000253426">
    <property type="component" value="Unassembled WGS sequence"/>
</dbReference>
<proteinExistence type="predicted"/>
<name>A0A366HQR4_9BACT</name>
<reference evidence="2 3" key="1">
    <citation type="submission" date="2018-06" db="EMBL/GenBank/DDBJ databases">
        <title>Genomic Encyclopedia of Type Strains, Phase IV (KMG-IV): sequencing the most valuable type-strain genomes for metagenomic binning, comparative biology and taxonomic classification.</title>
        <authorList>
            <person name="Goeker M."/>
        </authorList>
    </citation>
    <scope>NUCLEOTIDE SEQUENCE [LARGE SCALE GENOMIC DNA]</scope>
    <source>
        <strain evidence="2 3">DSM 25532</strain>
    </source>
</reference>
<evidence type="ECO:0000313" key="3">
    <source>
        <dbReference type="Proteomes" id="UP000253426"/>
    </source>
</evidence>
<comment type="caution">
    <text evidence="2">The sequence shown here is derived from an EMBL/GenBank/DDBJ whole genome shotgun (WGS) entry which is preliminary data.</text>
</comment>
<dbReference type="AlphaFoldDB" id="A0A366HQR4"/>
<protein>
    <submittedName>
        <fullName evidence="2">Uncharacterized protein</fullName>
    </submittedName>
</protein>